<dbReference type="STRING" id="1131935.PDENDC454_24538"/>
<dbReference type="GO" id="GO:0045892">
    <property type="term" value="P:negative regulation of DNA-templated transcription"/>
    <property type="evidence" value="ECO:0007669"/>
    <property type="project" value="UniProtKB-ARBA"/>
</dbReference>
<dbReference type="SUPFAM" id="SSF48498">
    <property type="entry name" value="Tetracyclin repressor-like, C-terminal domain"/>
    <property type="match status" value="1"/>
</dbReference>
<evidence type="ECO:0000256" key="3">
    <source>
        <dbReference type="ARBA" id="ARBA00023163"/>
    </source>
</evidence>
<dbReference type="EMBL" id="AHKH01000114">
    <property type="protein sequence ID" value="EHQ59611.1"/>
    <property type="molecule type" value="Genomic_DNA"/>
</dbReference>
<dbReference type="PATRIC" id="fig|1131935.3.peg.5104"/>
<dbReference type="SUPFAM" id="SSF46689">
    <property type="entry name" value="Homeodomain-like"/>
    <property type="match status" value="1"/>
</dbReference>
<dbReference type="PRINTS" id="PR00455">
    <property type="entry name" value="HTHTETR"/>
</dbReference>
<gene>
    <name evidence="6" type="ORF">PDENDC454_24538</name>
</gene>
<evidence type="ECO:0000256" key="2">
    <source>
        <dbReference type="ARBA" id="ARBA00023125"/>
    </source>
</evidence>
<dbReference type="GO" id="GO:0003677">
    <property type="term" value="F:DNA binding"/>
    <property type="evidence" value="ECO:0007669"/>
    <property type="project" value="UniProtKB-UniRule"/>
</dbReference>
<dbReference type="InterPro" id="IPR050624">
    <property type="entry name" value="HTH-type_Tx_Regulator"/>
</dbReference>
<dbReference type="AlphaFoldDB" id="H3SMU1"/>
<dbReference type="InterPro" id="IPR009057">
    <property type="entry name" value="Homeodomain-like_sf"/>
</dbReference>
<proteinExistence type="predicted"/>
<dbReference type="Proteomes" id="UP000003900">
    <property type="component" value="Unassembled WGS sequence"/>
</dbReference>
<dbReference type="Gene3D" id="1.10.10.60">
    <property type="entry name" value="Homeodomain-like"/>
    <property type="match status" value="1"/>
</dbReference>
<dbReference type="InterPro" id="IPR001647">
    <property type="entry name" value="HTH_TetR"/>
</dbReference>
<dbReference type="PANTHER" id="PTHR43479">
    <property type="entry name" value="ACREF/ENVCD OPERON REPRESSOR-RELATED"/>
    <property type="match status" value="1"/>
</dbReference>
<comment type="caution">
    <text evidence="6">The sequence shown here is derived from an EMBL/GenBank/DDBJ whole genome shotgun (WGS) entry which is preliminary data.</text>
</comment>
<keyword evidence="1" id="KW-0805">Transcription regulation</keyword>
<evidence type="ECO:0000313" key="6">
    <source>
        <dbReference type="EMBL" id="EHQ59611.1"/>
    </source>
</evidence>
<dbReference type="FunFam" id="1.10.10.60:FF:000141">
    <property type="entry name" value="TetR family transcriptional regulator"/>
    <property type="match status" value="1"/>
</dbReference>
<dbReference type="OrthoDB" id="9814200at2"/>
<evidence type="ECO:0000256" key="1">
    <source>
        <dbReference type="ARBA" id="ARBA00023015"/>
    </source>
</evidence>
<reference evidence="6 7" key="1">
    <citation type="journal article" date="2012" name="J. Bacteriol.">
        <title>Genome Sequence of the Pattern-Forming Social Bacterium Paenibacillus dendritiformis C454 Chiral Morphotype.</title>
        <authorList>
            <person name="Sirota-Madi A."/>
            <person name="Olender T."/>
            <person name="Helman Y."/>
            <person name="Brainis I."/>
            <person name="Finkelshtein A."/>
            <person name="Roth D."/>
            <person name="Hagai E."/>
            <person name="Leshkowitz D."/>
            <person name="Brodsky L."/>
            <person name="Galatenko V."/>
            <person name="Nikolaev V."/>
            <person name="Gutnick D.L."/>
            <person name="Lancet D."/>
            <person name="Ben-Jacob E."/>
        </authorList>
    </citation>
    <scope>NUCLEOTIDE SEQUENCE [LARGE SCALE GENOMIC DNA]</scope>
    <source>
        <strain evidence="6 7">C454</strain>
    </source>
</reference>
<dbReference type="RefSeq" id="WP_006679387.1">
    <property type="nucleotide sequence ID" value="NZ_AHKH01000114.1"/>
</dbReference>
<name>H3SMU1_9BACL</name>
<dbReference type="Gene3D" id="1.10.357.10">
    <property type="entry name" value="Tetracycline Repressor, domain 2"/>
    <property type="match status" value="1"/>
</dbReference>
<dbReference type="PANTHER" id="PTHR43479:SF11">
    <property type="entry name" value="ACREF_ENVCD OPERON REPRESSOR-RELATED"/>
    <property type="match status" value="1"/>
</dbReference>
<protein>
    <submittedName>
        <fullName evidence="6">Transcriptional regulator</fullName>
    </submittedName>
</protein>
<evidence type="ECO:0000313" key="7">
    <source>
        <dbReference type="Proteomes" id="UP000003900"/>
    </source>
</evidence>
<feature type="domain" description="HTH tetR-type" evidence="5">
    <location>
        <begin position="13"/>
        <end position="73"/>
    </location>
</feature>
<evidence type="ECO:0000259" key="5">
    <source>
        <dbReference type="PROSITE" id="PS50977"/>
    </source>
</evidence>
<keyword evidence="7" id="KW-1185">Reference proteome</keyword>
<feature type="DNA-binding region" description="H-T-H motif" evidence="4">
    <location>
        <begin position="36"/>
        <end position="55"/>
    </location>
</feature>
<dbReference type="Pfam" id="PF00440">
    <property type="entry name" value="TetR_N"/>
    <property type="match status" value="1"/>
</dbReference>
<dbReference type="InterPro" id="IPR036271">
    <property type="entry name" value="Tet_transcr_reg_TetR-rel_C_sf"/>
</dbReference>
<sequence>MGRRRLTQEQRKQETRHLLIESAIEIFAQLGFHGSSVDKIAEHAGFSKGAVYAHFKSKEELFLAILDQQMQLQVDNIQHVIDQQHSISQFIDAMDTCFGAVKKRNRTWNMLYIEFLLYAMREEGVRHKWSRMLTESVAQISGSIKQLMSREKGGTALSADEIAWTILSLENGLAIFSYIGDESMPPHLYKKALHKMLLPARQEE</sequence>
<organism evidence="6 7">
    <name type="scientific">Paenibacillus dendritiformis C454</name>
    <dbReference type="NCBI Taxonomy" id="1131935"/>
    <lineage>
        <taxon>Bacteria</taxon>
        <taxon>Bacillati</taxon>
        <taxon>Bacillota</taxon>
        <taxon>Bacilli</taxon>
        <taxon>Bacillales</taxon>
        <taxon>Paenibacillaceae</taxon>
        <taxon>Paenibacillus</taxon>
    </lineage>
</organism>
<accession>H3SMU1</accession>
<keyword evidence="3" id="KW-0804">Transcription</keyword>
<evidence type="ECO:0000256" key="4">
    <source>
        <dbReference type="PROSITE-ProRule" id="PRU00335"/>
    </source>
</evidence>
<keyword evidence="2 4" id="KW-0238">DNA-binding</keyword>
<dbReference type="PROSITE" id="PS50977">
    <property type="entry name" value="HTH_TETR_2"/>
    <property type="match status" value="1"/>
</dbReference>